<evidence type="ECO:0008006" key="4">
    <source>
        <dbReference type="Google" id="ProtNLM"/>
    </source>
</evidence>
<gene>
    <name evidence="2" type="ORF">HHL22_08965</name>
</gene>
<evidence type="ECO:0000313" key="2">
    <source>
        <dbReference type="EMBL" id="NML65333.1"/>
    </source>
</evidence>
<comment type="caution">
    <text evidence="2">The sequence shown here is derived from an EMBL/GenBank/DDBJ whole genome shotgun (WGS) entry which is preliminary data.</text>
</comment>
<keyword evidence="1" id="KW-0732">Signal</keyword>
<evidence type="ECO:0000313" key="3">
    <source>
        <dbReference type="Proteomes" id="UP000559626"/>
    </source>
</evidence>
<dbReference type="Proteomes" id="UP000559626">
    <property type="component" value="Unassembled WGS sequence"/>
</dbReference>
<dbReference type="RefSeq" id="WP_169530575.1">
    <property type="nucleotide sequence ID" value="NZ_JABBGH010000001.1"/>
</dbReference>
<dbReference type="EMBL" id="JABBGH010000001">
    <property type="protein sequence ID" value="NML65333.1"/>
    <property type="molecule type" value="Genomic_DNA"/>
</dbReference>
<feature type="chain" id="PRO_5030528772" description="Lipoprotein" evidence="1">
    <location>
        <begin position="20"/>
        <end position="167"/>
    </location>
</feature>
<protein>
    <recommendedName>
        <fullName evidence="4">Lipoprotein</fullName>
    </recommendedName>
</protein>
<evidence type="ECO:0000256" key="1">
    <source>
        <dbReference type="SAM" id="SignalP"/>
    </source>
</evidence>
<feature type="signal peptide" evidence="1">
    <location>
        <begin position="1"/>
        <end position="19"/>
    </location>
</feature>
<accession>A0A7Y0ADF6</accession>
<name>A0A7Y0ADF6_9BACT</name>
<sequence length="167" mass="18464">MQILLYLLLVAMLGSCCLGECPGYSESATVYFQFSADTLVAGQGFRQAEVRSAYVVSYYDARLLQPQDTVRWLAASATGRKLLIIDRRRFALGFVGDSTRGIAGSYRVLVPAAKQRYDIRRIMVPVERSPCKNGCDRAKSVSLQLNGQPVSFNVPEPPLAEAVVLRR</sequence>
<reference evidence="2 3" key="1">
    <citation type="submission" date="2020-04" db="EMBL/GenBank/DDBJ databases">
        <title>Hymenobacter polaris sp. nov., isolated from Arctic soil.</title>
        <authorList>
            <person name="Dahal R.H."/>
        </authorList>
    </citation>
    <scope>NUCLEOTIDE SEQUENCE [LARGE SCALE GENOMIC DNA]</scope>
    <source>
        <strain evidence="2 3">RP-2-7</strain>
    </source>
</reference>
<keyword evidence="3" id="KW-1185">Reference proteome</keyword>
<proteinExistence type="predicted"/>
<organism evidence="2 3">
    <name type="scientific">Hymenobacter polaris</name>
    <dbReference type="NCBI Taxonomy" id="2682546"/>
    <lineage>
        <taxon>Bacteria</taxon>
        <taxon>Pseudomonadati</taxon>
        <taxon>Bacteroidota</taxon>
        <taxon>Cytophagia</taxon>
        <taxon>Cytophagales</taxon>
        <taxon>Hymenobacteraceae</taxon>
        <taxon>Hymenobacter</taxon>
    </lineage>
</organism>
<dbReference type="AlphaFoldDB" id="A0A7Y0ADF6"/>